<dbReference type="SUPFAM" id="SSF81383">
    <property type="entry name" value="F-box domain"/>
    <property type="match status" value="1"/>
</dbReference>
<dbReference type="Pfam" id="PF08268">
    <property type="entry name" value="FBA_3"/>
    <property type="match status" value="1"/>
</dbReference>
<comment type="caution">
    <text evidence="3">The sequence shown here is derived from an EMBL/GenBank/DDBJ whole genome shotgun (WGS) entry which is preliminary data.</text>
</comment>
<dbReference type="Proteomes" id="UP001632038">
    <property type="component" value="Unassembled WGS sequence"/>
</dbReference>
<proteinExistence type="predicted"/>
<dbReference type="PANTHER" id="PTHR31672">
    <property type="entry name" value="BNACNNG10540D PROTEIN"/>
    <property type="match status" value="1"/>
</dbReference>
<evidence type="ECO:0000313" key="4">
    <source>
        <dbReference type="Proteomes" id="UP001632038"/>
    </source>
</evidence>
<feature type="domain" description="F-box" evidence="2">
    <location>
        <begin position="62"/>
        <end position="109"/>
    </location>
</feature>
<dbReference type="Pfam" id="PF12937">
    <property type="entry name" value="F-box-like"/>
    <property type="match status" value="1"/>
</dbReference>
<dbReference type="AlphaFoldDB" id="A0ABD3CA57"/>
<dbReference type="InterPro" id="IPR013187">
    <property type="entry name" value="F-box-assoc_dom_typ3"/>
</dbReference>
<organism evidence="3 4">
    <name type="scientific">Castilleja foliolosa</name>
    <dbReference type="NCBI Taxonomy" id="1961234"/>
    <lineage>
        <taxon>Eukaryota</taxon>
        <taxon>Viridiplantae</taxon>
        <taxon>Streptophyta</taxon>
        <taxon>Embryophyta</taxon>
        <taxon>Tracheophyta</taxon>
        <taxon>Spermatophyta</taxon>
        <taxon>Magnoliopsida</taxon>
        <taxon>eudicotyledons</taxon>
        <taxon>Gunneridae</taxon>
        <taxon>Pentapetalae</taxon>
        <taxon>asterids</taxon>
        <taxon>lamiids</taxon>
        <taxon>Lamiales</taxon>
        <taxon>Orobanchaceae</taxon>
        <taxon>Pedicularideae</taxon>
        <taxon>Castillejinae</taxon>
        <taxon>Castilleja</taxon>
    </lineage>
</organism>
<name>A0ABD3CA57_9LAMI</name>
<dbReference type="PROSITE" id="PS50181">
    <property type="entry name" value="FBOX"/>
    <property type="match status" value="1"/>
</dbReference>
<sequence length="435" mass="50659">MDGFTDDSQLNTIPTTKKIDEEEEEEKGNSEIVPTNRAKVKYGQSRSRPYYPRRCKRSDFLTTNINSLPDELVFEILVHLPAHDIYNAIMTVSRKWYQIIHTQSFVNTHLHRSNYGLLVQNHVSQTTQLSFIGLSRQGRAELTRLNYKPKYKIWCNTCNGLILEWEREKLNLSGLYIANPATMQHFALPPIFDPMCFIFSALAYASVSMVYKVVIAVRKEKEWCCAILTVGVDESWRPVRTQHLSLESKKRLFLCTPLTTEGFMHWASGGDFVLTLNVETEIFTEYVVPSLSSRDTILSYHYYSAVKYLSLVIRCRGWYWEIWEMKPETGEWTKLPGIKGKDLKDRRGEIVNWLFEHDKEFNLSSSRMSALVPVGWLKYKEVFVFYVIRPGMNLAPRFCMAWNVRSKETQFIELDSGENVFLVHMNSMVWLDGCN</sequence>
<gene>
    <name evidence="3" type="ORF">CASFOL_030012</name>
</gene>
<protein>
    <recommendedName>
        <fullName evidence="2">F-box domain-containing protein</fullName>
    </recommendedName>
</protein>
<dbReference type="Gene3D" id="1.20.1280.50">
    <property type="match status" value="1"/>
</dbReference>
<evidence type="ECO:0000259" key="2">
    <source>
        <dbReference type="PROSITE" id="PS50181"/>
    </source>
</evidence>
<evidence type="ECO:0000313" key="3">
    <source>
        <dbReference type="EMBL" id="KAL3626463.1"/>
    </source>
</evidence>
<evidence type="ECO:0000256" key="1">
    <source>
        <dbReference type="SAM" id="MobiDB-lite"/>
    </source>
</evidence>
<dbReference type="InterPro" id="IPR001810">
    <property type="entry name" value="F-box_dom"/>
</dbReference>
<keyword evidence="4" id="KW-1185">Reference proteome</keyword>
<reference evidence="4" key="1">
    <citation type="journal article" date="2024" name="IScience">
        <title>Strigolactones Initiate the Formation of Haustorium-like Structures in Castilleja.</title>
        <authorList>
            <person name="Buerger M."/>
            <person name="Peterson D."/>
            <person name="Chory J."/>
        </authorList>
    </citation>
    <scope>NUCLEOTIDE SEQUENCE [LARGE SCALE GENOMIC DNA]</scope>
</reference>
<feature type="compositionally biased region" description="Polar residues" evidence="1">
    <location>
        <begin position="1"/>
        <end position="15"/>
    </location>
</feature>
<dbReference type="SMART" id="SM00256">
    <property type="entry name" value="FBOX"/>
    <property type="match status" value="1"/>
</dbReference>
<accession>A0ABD3CA57</accession>
<dbReference type="InterPro" id="IPR050796">
    <property type="entry name" value="SCF_F-box_component"/>
</dbReference>
<feature type="region of interest" description="Disordered" evidence="1">
    <location>
        <begin position="1"/>
        <end position="38"/>
    </location>
</feature>
<dbReference type="PANTHER" id="PTHR31672:SF13">
    <property type="entry name" value="F-BOX PROTEIN CPR30-LIKE"/>
    <property type="match status" value="1"/>
</dbReference>
<dbReference type="InterPro" id="IPR036047">
    <property type="entry name" value="F-box-like_dom_sf"/>
</dbReference>
<dbReference type="EMBL" id="JAVIJP010000047">
    <property type="protein sequence ID" value="KAL3626463.1"/>
    <property type="molecule type" value="Genomic_DNA"/>
</dbReference>